<dbReference type="InterPro" id="IPR012318">
    <property type="entry name" value="HTH_CRP"/>
</dbReference>
<dbReference type="eggNOG" id="COG0664">
    <property type="taxonomic scope" value="Bacteria"/>
</dbReference>
<dbReference type="PANTHER" id="PTHR24567">
    <property type="entry name" value="CRP FAMILY TRANSCRIPTIONAL REGULATORY PROTEIN"/>
    <property type="match status" value="1"/>
</dbReference>
<dbReference type="GO" id="GO:0003677">
    <property type="term" value="F:DNA binding"/>
    <property type="evidence" value="ECO:0007669"/>
    <property type="project" value="UniProtKB-KW"/>
</dbReference>
<dbReference type="AlphaFoldDB" id="M7NAV6"/>
<proteinExistence type="predicted"/>
<dbReference type="CDD" id="cd00038">
    <property type="entry name" value="CAP_ED"/>
    <property type="match status" value="1"/>
</dbReference>
<dbReference type="InterPro" id="IPR000595">
    <property type="entry name" value="cNMP-bd_dom"/>
</dbReference>
<evidence type="ECO:0000259" key="5">
    <source>
        <dbReference type="PROSITE" id="PS51063"/>
    </source>
</evidence>
<dbReference type="Pfam" id="PF13545">
    <property type="entry name" value="HTH_Crp_2"/>
    <property type="match status" value="1"/>
</dbReference>
<dbReference type="Pfam" id="PF00027">
    <property type="entry name" value="cNMP_binding"/>
    <property type="match status" value="1"/>
</dbReference>
<dbReference type="SUPFAM" id="SSF46785">
    <property type="entry name" value="Winged helix' DNA-binding domain"/>
    <property type="match status" value="1"/>
</dbReference>
<dbReference type="PANTHER" id="PTHR24567:SF74">
    <property type="entry name" value="HTH-TYPE TRANSCRIPTIONAL REGULATOR ARCR"/>
    <property type="match status" value="1"/>
</dbReference>
<protein>
    <submittedName>
        <fullName evidence="6">Fumarate and nitrate reduction regulatory protein</fullName>
    </submittedName>
</protein>
<feature type="domain" description="HTH crp-type" evidence="5">
    <location>
        <begin position="121"/>
        <end position="194"/>
    </location>
</feature>
<name>M7NAV6_9BACT</name>
<dbReference type="SUPFAM" id="SSF51206">
    <property type="entry name" value="cAMP-binding domain-like"/>
    <property type="match status" value="1"/>
</dbReference>
<dbReference type="InterPro" id="IPR014710">
    <property type="entry name" value="RmlC-like_jellyroll"/>
</dbReference>
<organism evidence="6 7">
    <name type="scientific">Cesiribacter andamanensis AMV16</name>
    <dbReference type="NCBI Taxonomy" id="1279009"/>
    <lineage>
        <taxon>Bacteria</taxon>
        <taxon>Pseudomonadati</taxon>
        <taxon>Bacteroidota</taxon>
        <taxon>Cytophagia</taxon>
        <taxon>Cytophagales</taxon>
        <taxon>Cesiribacteraceae</taxon>
        <taxon>Cesiribacter</taxon>
    </lineage>
</organism>
<dbReference type="Gene3D" id="1.10.10.10">
    <property type="entry name" value="Winged helix-like DNA-binding domain superfamily/Winged helix DNA-binding domain"/>
    <property type="match status" value="1"/>
</dbReference>
<dbReference type="EMBL" id="AODQ01000006">
    <property type="protein sequence ID" value="EMR04402.1"/>
    <property type="molecule type" value="Genomic_DNA"/>
</dbReference>
<reference evidence="6 7" key="1">
    <citation type="journal article" date="2013" name="Genome Announc.">
        <title>Draft Genome Sequence of Cesiribacter andamanensis Strain AMV16T, Isolated from a Soil Sample from a Mud Volcano in the Andaman Islands, India.</title>
        <authorList>
            <person name="Shivaji S."/>
            <person name="Ara S."/>
            <person name="Begum Z."/>
            <person name="Srinivas T.N."/>
            <person name="Singh A."/>
            <person name="Kumar Pinnaka A."/>
        </authorList>
    </citation>
    <scope>NUCLEOTIDE SEQUENCE [LARGE SCALE GENOMIC DNA]</scope>
    <source>
        <strain evidence="6 7">AMV16</strain>
    </source>
</reference>
<dbReference type="InterPro" id="IPR018490">
    <property type="entry name" value="cNMP-bd_dom_sf"/>
</dbReference>
<accession>M7NAV6</accession>
<dbReference type="SMART" id="SM00100">
    <property type="entry name" value="cNMP"/>
    <property type="match status" value="1"/>
</dbReference>
<dbReference type="InterPro" id="IPR050397">
    <property type="entry name" value="Env_Response_Regulators"/>
</dbReference>
<keyword evidence="3" id="KW-0804">Transcription</keyword>
<dbReference type="GO" id="GO:0005829">
    <property type="term" value="C:cytosol"/>
    <property type="evidence" value="ECO:0007669"/>
    <property type="project" value="TreeGrafter"/>
</dbReference>
<keyword evidence="7" id="KW-1185">Reference proteome</keyword>
<dbReference type="PRINTS" id="PR00034">
    <property type="entry name" value="HTHCRP"/>
</dbReference>
<dbReference type="STRING" id="1279009.ADICEAN_00436"/>
<dbReference type="GO" id="GO:0003700">
    <property type="term" value="F:DNA-binding transcription factor activity"/>
    <property type="evidence" value="ECO:0007669"/>
    <property type="project" value="TreeGrafter"/>
</dbReference>
<evidence type="ECO:0000256" key="3">
    <source>
        <dbReference type="ARBA" id="ARBA00023163"/>
    </source>
</evidence>
<evidence type="ECO:0000259" key="4">
    <source>
        <dbReference type="PROSITE" id="PS50042"/>
    </source>
</evidence>
<evidence type="ECO:0000256" key="2">
    <source>
        <dbReference type="ARBA" id="ARBA00023125"/>
    </source>
</evidence>
<dbReference type="Gene3D" id="2.60.120.10">
    <property type="entry name" value="Jelly Rolls"/>
    <property type="match status" value="1"/>
</dbReference>
<dbReference type="RefSeq" id="WP_009193843.1">
    <property type="nucleotide sequence ID" value="NZ_AODQ01000006.1"/>
</dbReference>
<dbReference type="PROSITE" id="PS51063">
    <property type="entry name" value="HTH_CRP_2"/>
    <property type="match status" value="1"/>
</dbReference>
<evidence type="ECO:0000313" key="7">
    <source>
        <dbReference type="Proteomes" id="UP000011910"/>
    </source>
</evidence>
<keyword evidence="1" id="KW-0805">Transcription regulation</keyword>
<keyword evidence="2" id="KW-0238">DNA-binding</keyword>
<dbReference type="SMART" id="SM00419">
    <property type="entry name" value="HTH_CRP"/>
    <property type="match status" value="1"/>
</dbReference>
<comment type="caution">
    <text evidence="6">The sequence shown here is derived from an EMBL/GenBank/DDBJ whole genome shotgun (WGS) entry which is preliminary data.</text>
</comment>
<evidence type="ECO:0000313" key="6">
    <source>
        <dbReference type="EMBL" id="EMR04402.1"/>
    </source>
</evidence>
<evidence type="ECO:0000256" key="1">
    <source>
        <dbReference type="ARBA" id="ARBA00023015"/>
    </source>
</evidence>
<dbReference type="InterPro" id="IPR036388">
    <property type="entry name" value="WH-like_DNA-bd_sf"/>
</dbReference>
<dbReference type="PROSITE" id="PS50042">
    <property type="entry name" value="CNMP_BINDING_3"/>
    <property type="match status" value="1"/>
</dbReference>
<dbReference type="InterPro" id="IPR036390">
    <property type="entry name" value="WH_DNA-bd_sf"/>
</dbReference>
<sequence length="202" mass="22621">MLNPVRFTKKGQVLFHEGTRPLGVFCLYEGKIKVYKLGSDGKEQIIRIAKESDILGYKAMISEEEYTVTAETLEDCTICFLPKNDFLHLVSDSPTFNKRLMQSICHELGLMSSSLTNLAQKSVRERLAISLLMLKDTYGTEGGPGEEVEINLTREDLANIVGTATETLIRLLHDFKEEDLIETKGRKIVVKNARGLAKAGRL</sequence>
<dbReference type="Proteomes" id="UP000011910">
    <property type="component" value="Unassembled WGS sequence"/>
</dbReference>
<gene>
    <name evidence="6" type="primary">fnr</name>
    <name evidence="6" type="ORF">ADICEAN_00436</name>
</gene>
<feature type="domain" description="Cyclic nucleotide-binding" evidence="4">
    <location>
        <begin position="1"/>
        <end position="107"/>
    </location>
</feature>